<keyword evidence="6" id="KW-1185">Reference proteome</keyword>
<accession>A0A846H910</accession>
<evidence type="ECO:0000256" key="1">
    <source>
        <dbReference type="ARBA" id="ARBA00022723"/>
    </source>
</evidence>
<dbReference type="GO" id="GO:0003824">
    <property type="term" value="F:catalytic activity"/>
    <property type="evidence" value="ECO:0007669"/>
    <property type="project" value="InterPro"/>
</dbReference>
<comment type="caution">
    <text evidence="5">The sequence shown here is derived from an EMBL/GenBank/DDBJ whole genome shotgun (WGS) entry which is preliminary data.</text>
</comment>
<dbReference type="PROSITE" id="PS51918">
    <property type="entry name" value="RADICAL_SAM"/>
    <property type="match status" value="1"/>
</dbReference>
<keyword evidence="2" id="KW-0408">Iron</keyword>
<dbReference type="GO" id="GO:0051536">
    <property type="term" value="F:iron-sulfur cluster binding"/>
    <property type="evidence" value="ECO:0007669"/>
    <property type="project" value="UniProtKB-KW"/>
</dbReference>
<keyword evidence="1" id="KW-0479">Metal-binding</keyword>
<dbReference type="GO" id="GO:0046872">
    <property type="term" value="F:metal ion binding"/>
    <property type="evidence" value="ECO:0007669"/>
    <property type="project" value="UniProtKB-KW"/>
</dbReference>
<gene>
    <name evidence="5" type="ORF">PI95_016260</name>
</gene>
<organism evidence="5 6">
    <name type="scientific">Hassallia byssoidea VB512170</name>
    <dbReference type="NCBI Taxonomy" id="1304833"/>
    <lineage>
        <taxon>Bacteria</taxon>
        <taxon>Bacillati</taxon>
        <taxon>Cyanobacteriota</taxon>
        <taxon>Cyanophyceae</taxon>
        <taxon>Nostocales</taxon>
        <taxon>Tolypothrichaceae</taxon>
        <taxon>Hassallia</taxon>
    </lineage>
</organism>
<keyword evidence="3" id="KW-0411">Iron-sulfur</keyword>
<feature type="domain" description="Radical SAM core" evidence="4">
    <location>
        <begin position="20"/>
        <end position="281"/>
    </location>
</feature>
<name>A0A846H910_9CYAN</name>
<proteinExistence type="predicted"/>
<evidence type="ECO:0000256" key="3">
    <source>
        <dbReference type="ARBA" id="ARBA00023014"/>
    </source>
</evidence>
<dbReference type="InterPro" id="IPR040086">
    <property type="entry name" value="MJ0683-like"/>
</dbReference>
<dbReference type="SFLD" id="SFLDS00029">
    <property type="entry name" value="Radical_SAM"/>
    <property type="match status" value="1"/>
</dbReference>
<evidence type="ECO:0000313" key="6">
    <source>
        <dbReference type="Proteomes" id="UP000031549"/>
    </source>
</evidence>
<dbReference type="InterPro" id="IPR007197">
    <property type="entry name" value="rSAM"/>
</dbReference>
<protein>
    <submittedName>
        <fullName evidence="5">Radical SAM protein</fullName>
    </submittedName>
</protein>
<evidence type="ECO:0000259" key="4">
    <source>
        <dbReference type="PROSITE" id="PS51918"/>
    </source>
</evidence>
<evidence type="ECO:0000256" key="2">
    <source>
        <dbReference type="ARBA" id="ARBA00023004"/>
    </source>
</evidence>
<dbReference type="SUPFAM" id="SSF102114">
    <property type="entry name" value="Radical SAM enzymes"/>
    <property type="match status" value="1"/>
</dbReference>
<dbReference type="EMBL" id="JTCM02000034">
    <property type="protein sequence ID" value="NEU74067.1"/>
    <property type="molecule type" value="Genomic_DNA"/>
</dbReference>
<dbReference type="PANTHER" id="PTHR43432">
    <property type="entry name" value="SLR0285 PROTEIN"/>
    <property type="match status" value="1"/>
</dbReference>
<dbReference type="SFLD" id="SFLDG01084">
    <property type="entry name" value="Uncharacterised_Radical_SAM_Su"/>
    <property type="match status" value="1"/>
</dbReference>
<dbReference type="InterPro" id="IPR058240">
    <property type="entry name" value="rSAM_sf"/>
</dbReference>
<dbReference type="PANTHER" id="PTHR43432:SF3">
    <property type="entry name" value="SLR0285 PROTEIN"/>
    <property type="match status" value="1"/>
</dbReference>
<dbReference type="RefSeq" id="WP_039741359.1">
    <property type="nucleotide sequence ID" value="NZ_JTCM02000034.1"/>
</dbReference>
<sequence length="321" mass="36585">MSIVKGVEKIVNPLQQSALNKKGLCDYVVNVASGCLHGCTFCYVPSTPAIRTKQAQLHSKGVSDPQMDWGQYLFVREEIPEQLEKILSRKRTWRETPPGKGVVLVCSGTDPYQTKQTANVTRGVVEALSRYNKKVRILTRGLLWVNDIDILNRTNVIVGMSLPYLNDELSRQIEPQAPPPSQRYKAMLTGHKAGCRMYVAVAPTPPNMTLDDFKRHLEKIMCINPEVIFWEPINARGSNGKRMIAAGLDFTDSIRHKKSWAECFKRQWNDIETAAREVGCEDRLHIWPDPELRGFVDDVKLDYWLYKPTVEKWDSLTPSKK</sequence>
<dbReference type="Gene3D" id="3.80.30.30">
    <property type="match status" value="1"/>
</dbReference>
<evidence type="ECO:0000313" key="5">
    <source>
        <dbReference type="EMBL" id="NEU74067.1"/>
    </source>
</evidence>
<dbReference type="AlphaFoldDB" id="A0A846H910"/>
<dbReference type="Proteomes" id="UP000031549">
    <property type="component" value="Unassembled WGS sequence"/>
</dbReference>
<dbReference type="Pfam" id="PF04055">
    <property type="entry name" value="Radical_SAM"/>
    <property type="match status" value="1"/>
</dbReference>
<reference evidence="5 6" key="1">
    <citation type="journal article" date="2015" name="Genome Announc.">
        <title>Draft Genome Sequence of Cyanobacterium Hassallia byssoidea Strain VB512170, Isolated from Monuments in India.</title>
        <authorList>
            <person name="Singh D."/>
            <person name="Chandrababunaidu M.M."/>
            <person name="Panda A."/>
            <person name="Sen D."/>
            <person name="Bhattacharyya S."/>
            <person name="Adhikary S.P."/>
            <person name="Tripathy S."/>
        </authorList>
    </citation>
    <scope>NUCLEOTIDE SEQUENCE [LARGE SCALE GENOMIC DNA]</scope>
    <source>
        <strain evidence="5 6">VB512170</strain>
    </source>
</reference>